<sequence>MNNTVTKRRQIFIKKDFQGRFILGAFALILLAGLCSALLIYWMTGGDLQAQSQSAHANIVNAAERLGVSILIGNLVAILVAGGIAVSTVLYASHKIAGPLYRFETLCQEVGDGKLDTVTHLREHDQLQDLALSFSNMVAKLRNRRDHRTRLIAELNRQIGLYALNNGDALSETQHHAVAAMAALVTDLEKLEK</sequence>
<feature type="transmembrane region" description="Helical" evidence="1">
    <location>
        <begin position="70"/>
        <end position="92"/>
    </location>
</feature>
<organism evidence="4 5">
    <name type="scientific">Methylomonas methanica</name>
    <dbReference type="NCBI Taxonomy" id="421"/>
    <lineage>
        <taxon>Bacteria</taxon>
        <taxon>Pseudomonadati</taxon>
        <taxon>Pseudomonadota</taxon>
        <taxon>Gammaproteobacteria</taxon>
        <taxon>Methylococcales</taxon>
        <taxon>Methylococcaceae</taxon>
        <taxon>Methylomonas</taxon>
    </lineage>
</organism>
<evidence type="ECO:0000313" key="5">
    <source>
        <dbReference type="Proteomes" id="UP000077763"/>
    </source>
</evidence>
<name>A0A177MV33_METMH</name>
<protein>
    <recommendedName>
        <fullName evidence="2">HAMP domain-containing protein</fullName>
    </recommendedName>
</protein>
<comment type="caution">
    <text evidence="4">The sequence shown here is derived from an EMBL/GenBank/DDBJ whole genome shotgun (WGS) entry which is preliminary data.</text>
</comment>
<evidence type="ECO:0000313" key="4">
    <source>
        <dbReference type="EMBL" id="OAI09462.1"/>
    </source>
</evidence>
<reference evidence="5" key="1">
    <citation type="submission" date="2016-03" db="EMBL/GenBank/DDBJ databases">
        <authorList>
            <person name="Heylen K."/>
            <person name="De Vos P."/>
            <person name="Vekeman B."/>
        </authorList>
    </citation>
    <scope>NUCLEOTIDE SEQUENCE [LARGE SCALE GENOMIC DNA]</scope>
    <source>
        <strain evidence="5">R-45371</strain>
    </source>
</reference>
<dbReference type="PROSITE" id="PS50885">
    <property type="entry name" value="HAMP"/>
    <property type="match status" value="1"/>
</dbReference>
<feature type="domain" description="HAMP" evidence="2">
    <location>
        <begin position="94"/>
        <end position="146"/>
    </location>
</feature>
<dbReference type="Proteomes" id="UP000077763">
    <property type="component" value="Unassembled WGS sequence"/>
</dbReference>
<evidence type="ECO:0000313" key="6">
    <source>
        <dbReference type="Proteomes" id="UP000078090"/>
    </source>
</evidence>
<dbReference type="Proteomes" id="UP000078090">
    <property type="component" value="Unassembled WGS sequence"/>
</dbReference>
<evidence type="ECO:0000313" key="3">
    <source>
        <dbReference type="EMBL" id="OAI07898.1"/>
    </source>
</evidence>
<dbReference type="GO" id="GO:0016020">
    <property type="term" value="C:membrane"/>
    <property type="evidence" value="ECO:0007669"/>
    <property type="project" value="InterPro"/>
</dbReference>
<dbReference type="Gene3D" id="6.10.340.10">
    <property type="match status" value="1"/>
</dbReference>
<evidence type="ECO:0000259" key="2">
    <source>
        <dbReference type="PROSITE" id="PS50885"/>
    </source>
</evidence>
<keyword evidence="1" id="KW-0812">Transmembrane</keyword>
<dbReference type="SUPFAM" id="SSF158472">
    <property type="entry name" value="HAMP domain-like"/>
    <property type="match status" value="1"/>
</dbReference>
<accession>A0A177MV33</accession>
<dbReference type="EMBL" id="LUUH01000002">
    <property type="protein sequence ID" value="OAI09462.1"/>
    <property type="molecule type" value="Genomic_DNA"/>
</dbReference>
<keyword evidence="1" id="KW-0472">Membrane</keyword>
<feature type="transmembrane region" description="Helical" evidence="1">
    <location>
        <begin position="21"/>
        <end position="43"/>
    </location>
</feature>
<proteinExistence type="predicted"/>
<keyword evidence="1" id="KW-1133">Transmembrane helix</keyword>
<gene>
    <name evidence="3" type="ORF">A1332_00445</name>
    <name evidence="4" type="ORF">A1353_03905</name>
</gene>
<evidence type="ECO:0000256" key="1">
    <source>
        <dbReference type="SAM" id="Phobius"/>
    </source>
</evidence>
<dbReference type="AlphaFoldDB" id="A0A177MV33"/>
<reference evidence="4 6" key="2">
    <citation type="submission" date="2016-03" db="EMBL/GenBank/DDBJ databases">
        <authorList>
            <person name="Ploux O."/>
        </authorList>
    </citation>
    <scope>NUCLEOTIDE SEQUENCE [LARGE SCALE GENOMIC DNA]</scope>
    <source>
        <strain evidence="3 6">R-45363</strain>
        <strain evidence="4">R-45371</strain>
    </source>
</reference>
<dbReference type="OrthoDB" id="5573289at2"/>
<dbReference type="EMBL" id="LUUG01000049">
    <property type="protein sequence ID" value="OAI07898.1"/>
    <property type="molecule type" value="Genomic_DNA"/>
</dbReference>
<dbReference type="GO" id="GO:0007165">
    <property type="term" value="P:signal transduction"/>
    <property type="evidence" value="ECO:0007669"/>
    <property type="project" value="InterPro"/>
</dbReference>
<dbReference type="InterPro" id="IPR003660">
    <property type="entry name" value="HAMP_dom"/>
</dbReference>
<dbReference type="RefSeq" id="WP_064007359.1">
    <property type="nucleotide sequence ID" value="NZ_LUUG01000049.1"/>
</dbReference>